<dbReference type="EMBL" id="GBXM01075380">
    <property type="protein sequence ID" value="JAH33197.1"/>
    <property type="molecule type" value="Transcribed_RNA"/>
</dbReference>
<dbReference type="AlphaFoldDB" id="A0A0E9RWF6"/>
<reference evidence="1" key="2">
    <citation type="journal article" date="2015" name="Fish Shellfish Immunol.">
        <title>Early steps in the European eel (Anguilla anguilla)-Vibrio vulnificus interaction in the gills: Role of the RtxA13 toxin.</title>
        <authorList>
            <person name="Callol A."/>
            <person name="Pajuelo D."/>
            <person name="Ebbesson L."/>
            <person name="Teles M."/>
            <person name="MacKenzie S."/>
            <person name="Amaro C."/>
        </authorList>
    </citation>
    <scope>NUCLEOTIDE SEQUENCE</scope>
</reference>
<sequence length="47" mass="5421">MDIQQLSHIVTRIVVFYRASPRHKLKIVKVSCDRCQLPCDTSTLHLA</sequence>
<accession>A0A0E9RWF6</accession>
<proteinExistence type="predicted"/>
<organism evidence="1">
    <name type="scientific">Anguilla anguilla</name>
    <name type="common">European freshwater eel</name>
    <name type="synonym">Muraena anguilla</name>
    <dbReference type="NCBI Taxonomy" id="7936"/>
    <lineage>
        <taxon>Eukaryota</taxon>
        <taxon>Metazoa</taxon>
        <taxon>Chordata</taxon>
        <taxon>Craniata</taxon>
        <taxon>Vertebrata</taxon>
        <taxon>Euteleostomi</taxon>
        <taxon>Actinopterygii</taxon>
        <taxon>Neopterygii</taxon>
        <taxon>Teleostei</taxon>
        <taxon>Anguilliformes</taxon>
        <taxon>Anguillidae</taxon>
        <taxon>Anguilla</taxon>
    </lineage>
</organism>
<reference evidence="1" key="1">
    <citation type="submission" date="2014-11" db="EMBL/GenBank/DDBJ databases">
        <authorList>
            <person name="Amaro Gonzalez C."/>
        </authorList>
    </citation>
    <scope>NUCLEOTIDE SEQUENCE</scope>
</reference>
<name>A0A0E9RWF6_ANGAN</name>
<protein>
    <submittedName>
        <fullName evidence="1">Uncharacterized protein</fullName>
    </submittedName>
</protein>
<evidence type="ECO:0000313" key="1">
    <source>
        <dbReference type="EMBL" id="JAH33197.1"/>
    </source>
</evidence>